<dbReference type="InterPro" id="IPR001757">
    <property type="entry name" value="P_typ_ATPase"/>
</dbReference>
<dbReference type="Gene3D" id="3.40.50.1000">
    <property type="entry name" value="HAD superfamily/HAD-like"/>
    <property type="match status" value="1"/>
</dbReference>
<sequence length="878" mass="91212">MSGSVHTVSLGGGLVAGLDEEQVEESRRVHGANVVPPARRKPTWRLLADQMTHLLAVLLWVAAGLAVIAGMPELGVAISLIVVLNALFAFWQEFHADRSTERLRALLPTRALVVRSGHQVALDVGQLVVDDIVLVEAGDRVGADLQVVSAEGLALDESLLTGESAAVPHEAGDTLMSGTFVTQGRARTRVVAVGPETTLAGISRLSETAHRPPSPLTVQLRKVVRVVAVVAFTVGIGLGLGSLALGLDATQAFLFGVGVSVALVPEGLLPTVTLSLARGAQRMAGERALVRRLDAVETLGATTFICTDKTGTITQNRMNVVTVVTPSGRHDVAGIGYAPTAAVTGTGDPSELRQAALSALRCVTGRVREKDGAWSPLGDPMEAALHALALRVGSPVEDVVVRRPYTAERMVSSAWYDGQVSVLGAPEAVLTRCRDVPPGIRAALVELTDVGLRVLAVAGRTSAEDAGEADEHDLTFHGLLGLQDPPRPDVAQALGQCRRAGIRVAMLTGDHPRTAQAIARQVGLLHDGGVVVEGKDLPADDRELAVLLDTDRGAVVARVAPADKLRIARALRGHGHVVAMTGDGVNDAPALRTADVGVAMGASGSDVAREASDLVLLDDHFATIVSAVELGRATTQNVRRFLTFHLTDNVAELAPFAAWALSGGSFPLAIGVLQVLALDIGTDMLPALALGAEPGRADVMRGRRRRTLIDRALAVRAFLVLGLTEAVLALTAFSVVLLAHGWRWGQTPPGPTLALASGTAFAVIAGTQVANAFACRSTRLPVWRLDLLGNRLVLLAVGAELLLLMVFLGVPPVADLLGGSFPDPGGWLLVVASAGALVLVDGVAKTLRGTKVPAGTGAAALPGPGAGSEARSDPEEEP</sequence>
<dbReference type="SUPFAM" id="SSF56784">
    <property type="entry name" value="HAD-like"/>
    <property type="match status" value="1"/>
</dbReference>
<evidence type="ECO:0000256" key="2">
    <source>
        <dbReference type="ARBA" id="ARBA00005675"/>
    </source>
</evidence>
<keyword evidence="7" id="KW-1278">Translocase</keyword>
<dbReference type="Gene3D" id="3.40.1110.10">
    <property type="entry name" value="Calcium-transporting ATPase, cytoplasmic domain N"/>
    <property type="match status" value="1"/>
</dbReference>
<feature type="transmembrane region" description="Helical" evidence="12">
    <location>
        <begin position="46"/>
        <end position="68"/>
    </location>
</feature>
<comment type="catalytic activity">
    <reaction evidence="10">
        <text>ATP + H2O = ADP + phosphate + H(+)</text>
        <dbReference type="Rhea" id="RHEA:13065"/>
        <dbReference type="ChEBI" id="CHEBI:15377"/>
        <dbReference type="ChEBI" id="CHEBI:15378"/>
        <dbReference type="ChEBI" id="CHEBI:30616"/>
        <dbReference type="ChEBI" id="CHEBI:43474"/>
        <dbReference type="ChEBI" id="CHEBI:456216"/>
    </reaction>
</comment>
<dbReference type="GO" id="GO:0016887">
    <property type="term" value="F:ATP hydrolysis activity"/>
    <property type="evidence" value="ECO:0007669"/>
    <property type="project" value="InterPro"/>
</dbReference>
<feature type="transmembrane region" description="Helical" evidence="12">
    <location>
        <begin position="74"/>
        <end position="94"/>
    </location>
</feature>
<feature type="domain" description="Cation-transporting P-type ATPase N-terminal" evidence="13">
    <location>
        <begin position="4"/>
        <end position="71"/>
    </location>
</feature>
<dbReference type="PRINTS" id="PR00120">
    <property type="entry name" value="HATPASE"/>
</dbReference>
<dbReference type="EMBL" id="JACCBF010000001">
    <property type="protein sequence ID" value="NYD29665.1"/>
    <property type="molecule type" value="Genomic_DNA"/>
</dbReference>
<dbReference type="SFLD" id="SFLDG00002">
    <property type="entry name" value="C1.7:_P-type_atpase_like"/>
    <property type="match status" value="1"/>
</dbReference>
<evidence type="ECO:0000256" key="1">
    <source>
        <dbReference type="ARBA" id="ARBA00004651"/>
    </source>
</evidence>
<evidence type="ECO:0000256" key="4">
    <source>
        <dbReference type="ARBA" id="ARBA00022692"/>
    </source>
</evidence>
<keyword evidence="5" id="KW-0547">Nucleotide-binding</keyword>
<dbReference type="GO" id="GO:0005886">
    <property type="term" value="C:plasma membrane"/>
    <property type="evidence" value="ECO:0007669"/>
    <property type="project" value="UniProtKB-SubCell"/>
</dbReference>
<keyword evidence="6" id="KW-0067">ATP-binding</keyword>
<accession>A0A852REK1</accession>
<dbReference type="InterPro" id="IPR006068">
    <property type="entry name" value="ATPase_P-typ_cation-transptr_C"/>
</dbReference>
<dbReference type="PANTHER" id="PTHR43294">
    <property type="entry name" value="SODIUM/POTASSIUM-TRANSPORTING ATPASE SUBUNIT ALPHA"/>
    <property type="match status" value="1"/>
</dbReference>
<feature type="transmembrane region" description="Helical" evidence="12">
    <location>
        <begin position="223"/>
        <end position="247"/>
    </location>
</feature>
<protein>
    <submittedName>
        <fullName evidence="14">Magnesium-transporting ATPase (P-type)</fullName>
    </submittedName>
</protein>
<evidence type="ECO:0000256" key="7">
    <source>
        <dbReference type="ARBA" id="ARBA00022967"/>
    </source>
</evidence>
<evidence type="ECO:0000256" key="5">
    <source>
        <dbReference type="ARBA" id="ARBA00022741"/>
    </source>
</evidence>
<name>A0A852REK1_9ACTN</name>
<dbReference type="Pfam" id="PF00689">
    <property type="entry name" value="Cation_ATPase_C"/>
    <property type="match status" value="1"/>
</dbReference>
<dbReference type="InterPro" id="IPR008250">
    <property type="entry name" value="ATPase_P-typ_transduc_dom_A_sf"/>
</dbReference>
<dbReference type="Pfam" id="PF00690">
    <property type="entry name" value="Cation_ATPase_N"/>
    <property type="match status" value="1"/>
</dbReference>
<dbReference type="Pfam" id="PF00702">
    <property type="entry name" value="Hydrolase"/>
    <property type="match status" value="1"/>
</dbReference>
<evidence type="ECO:0000256" key="9">
    <source>
        <dbReference type="ARBA" id="ARBA00023136"/>
    </source>
</evidence>
<dbReference type="AlphaFoldDB" id="A0A852REK1"/>
<dbReference type="Proteomes" id="UP000582231">
    <property type="component" value="Unassembled WGS sequence"/>
</dbReference>
<evidence type="ECO:0000256" key="8">
    <source>
        <dbReference type="ARBA" id="ARBA00022989"/>
    </source>
</evidence>
<dbReference type="SUPFAM" id="SSF81665">
    <property type="entry name" value="Calcium ATPase, transmembrane domain M"/>
    <property type="match status" value="1"/>
</dbReference>
<keyword evidence="3" id="KW-1003">Cell membrane</keyword>
<proteinExistence type="inferred from homology"/>
<dbReference type="SUPFAM" id="SSF81660">
    <property type="entry name" value="Metal cation-transporting ATPase, ATP-binding domain N"/>
    <property type="match status" value="1"/>
</dbReference>
<dbReference type="InterPro" id="IPR018303">
    <property type="entry name" value="ATPase_P-typ_P_site"/>
</dbReference>
<feature type="transmembrane region" description="Helical" evidence="12">
    <location>
        <begin position="752"/>
        <end position="771"/>
    </location>
</feature>
<dbReference type="Gene3D" id="1.20.1110.10">
    <property type="entry name" value="Calcium-transporting ATPase, transmembrane domain"/>
    <property type="match status" value="1"/>
</dbReference>
<dbReference type="InterPro" id="IPR023299">
    <property type="entry name" value="ATPase_P-typ_cyto_dom_N"/>
</dbReference>
<dbReference type="InterPro" id="IPR050510">
    <property type="entry name" value="Cation_transp_ATPase_P-type"/>
</dbReference>
<keyword evidence="15" id="KW-1185">Reference proteome</keyword>
<comment type="subcellular location">
    <subcellularLocation>
        <location evidence="1">Cell membrane</location>
        <topology evidence="1">Multi-pass membrane protein</topology>
    </subcellularLocation>
</comment>
<feature type="region of interest" description="Disordered" evidence="11">
    <location>
        <begin position="854"/>
        <end position="878"/>
    </location>
</feature>
<evidence type="ECO:0000256" key="3">
    <source>
        <dbReference type="ARBA" id="ARBA00022475"/>
    </source>
</evidence>
<dbReference type="SUPFAM" id="SSF81653">
    <property type="entry name" value="Calcium ATPase, transduction domain A"/>
    <property type="match status" value="1"/>
</dbReference>
<dbReference type="PROSITE" id="PS00154">
    <property type="entry name" value="ATPASE_E1_E2"/>
    <property type="match status" value="1"/>
</dbReference>
<dbReference type="SMART" id="SM00831">
    <property type="entry name" value="Cation_ATPase_N"/>
    <property type="match status" value="1"/>
</dbReference>
<dbReference type="InterPro" id="IPR023214">
    <property type="entry name" value="HAD_sf"/>
</dbReference>
<dbReference type="Gene3D" id="2.70.150.10">
    <property type="entry name" value="Calcium-transporting ATPase, cytoplasmic transduction domain A"/>
    <property type="match status" value="1"/>
</dbReference>
<evidence type="ECO:0000256" key="10">
    <source>
        <dbReference type="ARBA" id="ARBA00049360"/>
    </source>
</evidence>
<evidence type="ECO:0000256" key="6">
    <source>
        <dbReference type="ARBA" id="ARBA00022840"/>
    </source>
</evidence>
<organism evidence="14 15">
    <name type="scientific">Nocardioides kongjuensis</name>
    <dbReference type="NCBI Taxonomy" id="349522"/>
    <lineage>
        <taxon>Bacteria</taxon>
        <taxon>Bacillati</taxon>
        <taxon>Actinomycetota</taxon>
        <taxon>Actinomycetes</taxon>
        <taxon>Propionibacteriales</taxon>
        <taxon>Nocardioidaceae</taxon>
        <taxon>Nocardioides</taxon>
    </lineage>
</organism>
<keyword evidence="9 12" id="KW-0472">Membrane</keyword>
<dbReference type="Pfam" id="PF00122">
    <property type="entry name" value="E1-E2_ATPase"/>
    <property type="match status" value="1"/>
</dbReference>
<keyword evidence="4 12" id="KW-0812">Transmembrane</keyword>
<evidence type="ECO:0000313" key="14">
    <source>
        <dbReference type="EMBL" id="NYD29665.1"/>
    </source>
</evidence>
<comment type="caution">
    <text evidence="14">The sequence shown here is derived from an EMBL/GenBank/DDBJ whole genome shotgun (WGS) entry which is preliminary data.</text>
</comment>
<dbReference type="InterPro" id="IPR059000">
    <property type="entry name" value="ATPase_P-type_domA"/>
</dbReference>
<feature type="transmembrane region" description="Helical" evidence="12">
    <location>
        <begin position="826"/>
        <end position="844"/>
    </location>
</feature>
<dbReference type="SFLD" id="SFLDF00027">
    <property type="entry name" value="p-type_atpase"/>
    <property type="match status" value="1"/>
</dbReference>
<feature type="transmembrane region" description="Helical" evidence="12">
    <location>
        <begin position="253"/>
        <end position="277"/>
    </location>
</feature>
<dbReference type="NCBIfam" id="TIGR01494">
    <property type="entry name" value="ATPase_P-type"/>
    <property type="match status" value="2"/>
</dbReference>
<evidence type="ECO:0000313" key="15">
    <source>
        <dbReference type="Proteomes" id="UP000582231"/>
    </source>
</evidence>
<keyword evidence="8 12" id="KW-1133">Transmembrane helix</keyword>
<dbReference type="InterPro" id="IPR004014">
    <property type="entry name" value="ATPase_P-typ_cation-transptr_N"/>
</dbReference>
<gene>
    <name evidence="14" type="ORF">BJ958_001211</name>
</gene>
<feature type="transmembrane region" description="Helical" evidence="12">
    <location>
        <begin position="713"/>
        <end position="740"/>
    </location>
</feature>
<dbReference type="SFLD" id="SFLDS00003">
    <property type="entry name" value="Haloacid_Dehalogenase"/>
    <property type="match status" value="1"/>
</dbReference>
<reference evidence="14 15" key="1">
    <citation type="submission" date="2020-07" db="EMBL/GenBank/DDBJ databases">
        <title>Sequencing the genomes of 1000 actinobacteria strains.</title>
        <authorList>
            <person name="Klenk H.-P."/>
        </authorList>
    </citation>
    <scope>NUCLEOTIDE SEQUENCE [LARGE SCALE GENOMIC DNA]</scope>
    <source>
        <strain evidence="14 15">DSM 19082</strain>
    </source>
</reference>
<feature type="transmembrane region" description="Helical" evidence="12">
    <location>
        <begin position="792"/>
        <end position="814"/>
    </location>
</feature>
<dbReference type="InterPro" id="IPR036412">
    <property type="entry name" value="HAD-like_sf"/>
</dbReference>
<comment type="similarity">
    <text evidence="2">Belongs to the cation transport ATPase (P-type) (TC 3.A.3) family. Type IIA subfamily.</text>
</comment>
<dbReference type="InterPro" id="IPR023298">
    <property type="entry name" value="ATPase_P-typ_TM_dom_sf"/>
</dbReference>
<evidence type="ECO:0000256" key="11">
    <source>
        <dbReference type="SAM" id="MobiDB-lite"/>
    </source>
</evidence>
<dbReference type="PANTHER" id="PTHR43294:SF21">
    <property type="entry name" value="CATION TRANSPORTING ATPASE"/>
    <property type="match status" value="1"/>
</dbReference>
<dbReference type="PRINTS" id="PR00119">
    <property type="entry name" value="CATATPASE"/>
</dbReference>
<evidence type="ECO:0000256" key="12">
    <source>
        <dbReference type="SAM" id="Phobius"/>
    </source>
</evidence>
<dbReference type="InterPro" id="IPR044492">
    <property type="entry name" value="P_typ_ATPase_HD_dom"/>
</dbReference>
<evidence type="ECO:0000259" key="13">
    <source>
        <dbReference type="SMART" id="SM00831"/>
    </source>
</evidence>
<dbReference type="RefSeq" id="WP_218865620.1">
    <property type="nucleotide sequence ID" value="NZ_BAABEF010000001.1"/>
</dbReference>
<dbReference type="GO" id="GO:0005524">
    <property type="term" value="F:ATP binding"/>
    <property type="evidence" value="ECO:0007669"/>
    <property type="project" value="UniProtKB-KW"/>
</dbReference>
<feature type="compositionally biased region" description="Low complexity" evidence="11">
    <location>
        <begin position="854"/>
        <end position="863"/>
    </location>
</feature>